<evidence type="ECO:0000313" key="3">
    <source>
        <dbReference type="EMBL" id="GGD67781.1"/>
    </source>
</evidence>
<dbReference type="GO" id="GO:0004175">
    <property type="term" value="F:endopeptidase activity"/>
    <property type="evidence" value="ECO:0007669"/>
    <property type="project" value="UniProtKB-ARBA"/>
</dbReference>
<dbReference type="Proteomes" id="UP000612349">
    <property type="component" value="Unassembled WGS sequence"/>
</dbReference>
<keyword evidence="1" id="KW-0472">Membrane</keyword>
<feature type="transmembrane region" description="Helical" evidence="1">
    <location>
        <begin position="30"/>
        <end position="53"/>
    </location>
</feature>
<accession>A0A916YYT7</accession>
<feature type="transmembrane region" description="Helical" evidence="1">
    <location>
        <begin position="140"/>
        <end position="159"/>
    </location>
</feature>
<reference evidence="3" key="2">
    <citation type="submission" date="2020-09" db="EMBL/GenBank/DDBJ databases">
        <authorList>
            <person name="Sun Q."/>
            <person name="Zhou Y."/>
        </authorList>
    </citation>
    <scope>NUCLEOTIDE SEQUENCE</scope>
    <source>
        <strain evidence="3">CGMCC 1.15360</strain>
    </source>
</reference>
<dbReference type="Pfam" id="PF02517">
    <property type="entry name" value="Rce1-like"/>
    <property type="match status" value="1"/>
</dbReference>
<dbReference type="EMBL" id="BMIP01000003">
    <property type="protein sequence ID" value="GGD67781.1"/>
    <property type="molecule type" value="Genomic_DNA"/>
</dbReference>
<evidence type="ECO:0000259" key="2">
    <source>
        <dbReference type="Pfam" id="PF02517"/>
    </source>
</evidence>
<dbReference type="RefSeq" id="WP_082922139.1">
    <property type="nucleotide sequence ID" value="NZ_BMIP01000003.1"/>
</dbReference>
<proteinExistence type="predicted"/>
<dbReference type="AlphaFoldDB" id="A0A916YYT7"/>
<sequence length="306" mass="32980">MEETTPTAPDAPAPELTTRKPGIIRRIIDFPLVLIVIASVIIITIVTGLSVVFTQVLGWVTGPGSLLGGFLIAVAMVLFWKGYKRWLEREPDREMAFAGAAKELGAGLACGFLLFSVMTGIVALLGGFEVLGVRNPVDTAIWYVGGLAFISGTFEEVLFRGVLFRQIERLGGSWTALLVTSVIFGAAHIQNPDASWFAAIAIMVEAGILLGAAYMLTRRLWLAIGIHAAWNFTQGWLYSIPVSGGDAPIGLLITRRVGPDWLTGGDFGLEASVVAMVCATCAGLTLLTLAIRREELRGAWYWRKGQ</sequence>
<evidence type="ECO:0000256" key="1">
    <source>
        <dbReference type="SAM" id="Phobius"/>
    </source>
</evidence>
<feature type="domain" description="CAAX prenyl protease 2/Lysostaphin resistance protein A-like" evidence="2">
    <location>
        <begin position="140"/>
        <end position="232"/>
    </location>
</feature>
<keyword evidence="3" id="KW-0378">Hydrolase</keyword>
<feature type="transmembrane region" description="Helical" evidence="1">
    <location>
        <begin position="104"/>
        <end position="128"/>
    </location>
</feature>
<dbReference type="OrthoDB" id="193898at2"/>
<organism evidence="3 4">
    <name type="scientific">Croceicoccus mobilis</name>
    <dbReference type="NCBI Taxonomy" id="1703339"/>
    <lineage>
        <taxon>Bacteria</taxon>
        <taxon>Pseudomonadati</taxon>
        <taxon>Pseudomonadota</taxon>
        <taxon>Alphaproteobacteria</taxon>
        <taxon>Sphingomonadales</taxon>
        <taxon>Erythrobacteraceae</taxon>
        <taxon>Croceicoccus</taxon>
    </lineage>
</organism>
<dbReference type="GO" id="GO:0080120">
    <property type="term" value="P:CAAX-box protein maturation"/>
    <property type="evidence" value="ECO:0007669"/>
    <property type="project" value="UniProtKB-ARBA"/>
</dbReference>
<dbReference type="InterPro" id="IPR003675">
    <property type="entry name" value="Rce1/LyrA-like_dom"/>
</dbReference>
<keyword evidence="4" id="KW-1185">Reference proteome</keyword>
<comment type="caution">
    <text evidence="3">The sequence shown here is derived from an EMBL/GenBank/DDBJ whole genome shotgun (WGS) entry which is preliminary data.</text>
</comment>
<feature type="transmembrane region" description="Helical" evidence="1">
    <location>
        <begin position="273"/>
        <end position="291"/>
    </location>
</feature>
<protein>
    <submittedName>
        <fullName evidence="3">CAAX amino protease</fullName>
    </submittedName>
</protein>
<reference evidence="3" key="1">
    <citation type="journal article" date="2014" name="Int. J. Syst. Evol. Microbiol.">
        <title>Complete genome sequence of Corynebacterium casei LMG S-19264T (=DSM 44701T), isolated from a smear-ripened cheese.</title>
        <authorList>
            <consortium name="US DOE Joint Genome Institute (JGI-PGF)"/>
            <person name="Walter F."/>
            <person name="Albersmeier A."/>
            <person name="Kalinowski J."/>
            <person name="Ruckert C."/>
        </authorList>
    </citation>
    <scope>NUCLEOTIDE SEQUENCE</scope>
    <source>
        <strain evidence="3">CGMCC 1.15360</strain>
    </source>
</reference>
<feature type="transmembrane region" description="Helical" evidence="1">
    <location>
        <begin position="65"/>
        <end position="83"/>
    </location>
</feature>
<keyword evidence="1" id="KW-0812">Transmembrane</keyword>
<gene>
    <name evidence="3" type="ORF">GCM10010990_16600</name>
</gene>
<keyword evidence="1" id="KW-1133">Transmembrane helix</keyword>
<evidence type="ECO:0000313" key="4">
    <source>
        <dbReference type="Proteomes" id="UP000612349"/>
    </source>
</evidence>
<feature type="transmembrane region" description="Helical" evidence="1">
    <location>
        <begin position="195"/>
        <end position="216"/>
    </location>
</feature>
<dbReference type="PANTHER" id="PTHR39430">
    <property type="entry name" value="MEMBRANE-ASSOCIATED PROTEASE-RELATED"/>
    <property type="match status" value="1"/>
</dbReference>
<feature type="transmembrane region" description="Helical" evidence="1">
    <location>
        <begin position="171"/>
        <end position="189"/>
    </location>
</feature>
<name>A0A916YYT7_9SPHN</name>
<dbReference type="PANTHER" id="PTHR39430:SF1">
    <property type="entry name" value="PROTEASE"/>
    <property type="match status" value="1"/>
</dbReference>
<dbReference type="GO" id="GO:0006508">
    <property type="term" value="P:proteolysis"/>
    <property type="evidence" value="ECO:0007669"/>
    <property type="project" value="UniProtKB-KW"/>
</dbReference>
<keyword evidence="3" id="KW-0645">Protease</keyword>